<sequence length="123" mass="13458">LRLREHAPAVWRYASTAAARGPGARQARCPPHRAHGRAQPGHRRRPRARSRLCRGPQLLLHPAHCPRRSCRMAAPDFRAGNRPPAGRVLARAAGHGRRAPAQAAALSLASLVLDEQTSLRTRT</sequence>
<accession>A0A699WEK2</accession>
<comment type="caution">
    <text evidence="2">The sequence shown here is derived from an EMBL/GenBank/DDBJ whole genome shotgun (WGS) entry which is preliminary data.</text>
</comment>
<dbReference type="AlphaFoldDB" id="A0A699WEK2"/>
<gene>
    <name evidence="2" type="ORF">Tci_916097</name>
</gene>
<reference evidence="2" key="1">
    <citation type="journal article" date="2019" name="Sci. Rep.">
        <title>Draft genome of Tanacetum cinerariifolium, the natural source of mosquito coil.</title>
        <authorList>
            <person name="Yamashiro T."/>
            <person name="Shiraishi A."/>
            <person name="Satake H."/>
            <person name="Nakayama K."/>
        </authorList>
    </citation>
    <scope>NUCLEOTIDE SEQUENCE</scope>
</reference>
<feature type="compositionally biased region" description="Basic residues" evidence="1">
    <location>
        <begin position="30"/>
        <end position="50"/>
    </location>
</feature>
<name>A0A699WEK2_TANCI</name>
<proteinExistence type="predicted"/>
<feature type="non-terminal residue" evidence="2">
    <location>
        <position position="1"/>
    </location>
</feature>
<evidence type="ECO:0000313" key="2">
    <source>
        <dbReference type="EMBL" id="GFD44128.1"/>
    </source>
</evidence>
<feature type="region of interest" description="Disordered" evidence="1">
    <location>
        <begin position="21"/>
        <end position="50"/>
    </location>
</feature>
<evidence type="ECO:0000256" key="1">
    <source>
        <dbReference type="SAM" id="MobiDB-lite"/>
    </source>
</evidence>
<organism evidence="2">
    <name type="scientific">Tanacetum cinerariifolium</name>
    <name type="common">Dalmatian daisy</name>
    <name type="synonym">Chrysanthemum cinerariifolium</name>
    <dbReference type="NCBI Taxonomy" id="118510"/>
    <lineage>
        <taxon>Eukaryota</taxon>
        <taxon>Viridiplantae</taxon>
        <taxon>Streptophyta</taxon>
        <taxon>Embryophyta</taxon>
        <taxon>Tracheophyta</taxon>
        <taxon>Spermatophyta</taxon>
        <taxon>Magnoliopsida</taxon>
        <taxon>eudicotyledons</taxon>
        <taxon>Gunneridae</taxon>
        <taxon>Pentapetalae</taxon>
        <taxon>asterids</taxon>
        <taxon>campanulids</taxon>
        <taxon>Asterales</taxon>
        <taxon>Asteraceae</taxon>
        <taxon>Asteroideae</taxon>
        <taxon>Anthemideae</taxon>
        <taxon>Anthemidinae</taxon>
        <taxon>Tanacetum</taxon>
    </lineage>
</organism>
<dbReference type="EMBL" id="BKCJ011614210">
    <property type="protein sequence ID" value="GFD44128.1"/>
    <property type="molecule type" value="Genomic_DNA"/>
</dbReference>
<protein>
    <submittedName>
        <fullName evidence="2">Uncharacterized protein</fullName>
    </submittedName>
</protein>